<evidence type="ECO:0000313" key="2">
    <source>
        <dbReference type="EMBL" id="QAZ68212.1"/>
    </source>
</evidence>
<dbReference type="OrthoDB" id="5457728at2"/>
<sequence>MQKYRVYFATKVLVTSGWFRRQKSVSETEYVVVYGHNEAHAVKEAKARIDLGALGMPFQVTRIQAALAEDAEGYHGSLAPKDRPTPEPERADED</sequence>
<organism evidence="2 3">
    <name type="scientific">Solidesulfovibrio carbinolicus</name>
    <dbReference type="NCBI Taxonomy" id="296842"/>
    <lineage>
        <taxon>Bacteria</taxon>
        <taxon>Pseudomonadati</taxon>
        <taxon>Thermodesulfobacteriota</taxon>
        <taxon>Desulfovibrionia</taxon>
        <taxon>Desulfovibrionales</taxon>
        <taxon>Desulfovibrionaceae</taxon>
        <taxon>Solidesulfovibrio</taxon>
    </lineage>
</organism>
<proteinExistence type="predicted"/>
<feature type="region of interest" description="Disordered" evidence="1">
    <location>
        <begin position="71"/>
        <end position="94"/>
    </location>
</feature>
<dbReference type="AlphaFoldDB" id="A0A4V0YR14"/>
<protein>
    <submittedName>
        <fullName evidence="2">Uncharacterized protein</fullName>
    </submittedName>
</protein>
<dbReference type="Proteomes" id="UP000293296">
    <property type="component" value="Chromosome"/>
</dbReference>
<dbReference type="KEGG" id="dcb:C3Y92_13665"/>
<name>A0A4V0YR14_9BACT</name>
<dbReference type="EMBL" id="CP026538">
    <property type="protein sequence ID" value="QAZ68212.1"/>
    <property type="molecule type" value="Genomic_DNA"/>
</dbReference>
<reference evidence="2 3" key="1">
    <citation type="submission" date="2018-02" db="EMBL/GenBank/DDBJ databases">
        <title>Genome sequence of Desulfovibrio carbinolicus DSM 3852.</title>
        <authorList>
            <person name="Wilbanks E."/>
            <person name="Skennerton C.T."/>
            <person name="Orphan V.J."/>
        </authorList>
    </citation>
    <scope>NUCLEOTIDE SEQUENCE [LARGE SCALE GENOMIC DNA]</scope>
    <source>
        <strain evidence="2 3">DSM 3852</strain>
    </source>
</reference>
<keyword evidence="3" id="KW-1185">Reference proteome</keyword>
<gene>
    <name evidence="2" type="ORF">C3Y92_13665</name>
</gene>
<evidence type="ECO:0000256" key="1">
    <source>
        <dbReference type="SAM" id="MobiDB-lite"/>
    </source>
</evidence>
<dbReference type="RefSeq" id="WP_129353486.1">
    <property type="nucleotide sequence ID" value="NZ_CP026538.1"/>
</dbReference>
<feature type="compositionally biased region" description="Basic and acidic residues" evidence="1">
    <location>
        <begin position="80"/>
        <end position="94"/>
    </location>
</feature>
<accession>A0A4V0YR14</accession>
<evidence type="ECO:0000313" key="3">
    <source>
        <dbReference type="Proteomes" id="UP000293296"/>
    </source>
</evidence>